<evidence type="ECO:0000313" key="13">
    <source>
        <dbReference type="Proteomes" id="UP000317573"/>
    </source>
</evidence>
<dbReference type="Gene3D" id="2.160.10.10">
    <property type="entry name" value="Hexapeptide repeat proteins"/>
    <property type="match status" value="1"/>
</dbReference>
<feature type="binding site" evidence="10">
    <location>
        <position position="218"/>
    </location>
    <ligand>
        <name>succinyl-CoA</name>
        <dbReference type="ChEBI" id="CHEBI:57292"/>
    </ligand>
</feature>
<dbReference type="Pfam" id="PF14602">
    <property type="entry name" value="Hexapep_2"/>
    <property type="match status" value="1"/>
</dbReference>
<evidence type="ECO:0000256" key="2">
    <source>
        <dbReference type="ARBA" id="ARBA00022490"/>
    </source>
</evidence>
<comment type="function">
    <text evidence="10">Catalyzes the conversion of the cyclic tetrahydrodipicolinate (THDP) into the acyclic N-succinyl-L-2-amino-6-oxopimelate using succinyl-CoA.</text>
</comment>
<feature type="binding site" evidence="10">
    <location>
        <position position="264"/>
    </location>
    <ligand>
        <name>succinyl-CoA</name>
        <dbReference type="ChEBI" id="CHEBI:57292"/>
    </ligand>
</feature>
<feature type="binding site" evidence="10">
    <location>
        <position position="182"/>
    </location>
    <ligand>
        <name>Mg(2+)</name>
        <dbReference type="ChEBI" id="CHEBI:18420"/>
        <label>2</label>
        <note>ligand shared between trimeric partners</note>
    </ligand>
</feature>
<feature type="active site" description="Acyl-anhydride intermediate" evidence="10">
    <location>
        <position position="198"/>
    </location>
</feature>
<dbReference type="Pfam" id="PF14789">
    <property type="entry name" value="THDPS_M"/>
    <property type="match status" value="1"/>
</dbReference>
<evidence type="ECO:0000256" key="10">
    <source>
        <dbReference type="HAMAP-Rule" id="MF_02122"/>
    </source>
</evidence>
<dbReference type="GO" id="GO:0005737">
    <property type="term" value="C:cytoplasm"/>
    <property type="evidence" value="ECO:0007669"/>
    <property type="project" value="UniProtKB-SubCell"/>
</dbReference>
<feature type="binding site" evidence="10">
    <location>
        <position position="200"/>
    </location>
    <ligand>
        <name>succinyl-CoA</name>
        <dbReference type="ChEBI" id="CHEBI:57292"/>
    </ligand>
</feature>
<comment type="similarity">
    <text evidence="10">Belongs to the type 2 tetrahydrodipicolinate N-succinyltransferase family.</text>
</comment>
<dbReference type="InterPro" id="IPR038361">
    <property type="entry name" value="THDPS_M_sf"/>
</dbReference>
<dbReference type="InterPro" id="IPR026586">
    <property type="entry name" value="Type2_DapD"/>
</dbReference>
<evidence type="ECO:0000256" key="1">
    <source>
        <dbReference type="ARBA" id="ARBA00011233"/>
    </source>
</evidence>
<feature type="binding site" evidence="10">
    <location>
        <position position="241"/>
    </location>
    <ligand>
        <name>succinyl-CoA</name>
        <dbReference type="ChEBI" id="CHEBI:57292"/>
    </ligand>
</feature>
<evidence type="ECO:0000313" key="12">
    <source>
        <dbReference type="EMBL" id="TWH10642.1"/>
    </source>
</evidence>
<dbReference type="GO" id="GO:0008666">
    <property type="term" value="F:2,3,4,5-tetrahydropyridine-2,6-dicarboxylate N-succinyltransferase activity"/>
    <property type="evidence" value="ECO:0007669"/>
    <property type="project" value="UniProtKB-UniRule"/>
</dbReference>
<keyword evidence="4 10" id="KW-0808">Transferase</keyword>
<keyword evidence="2 10" id="KW-0963">Cytoplasm</keyword>
<dbReference type="Proteomes" id="UP000317573">
    <property type="component" value="Unassembled WGS sequence"/>
</dbReference>
<keyword evidence="5 10" id="KW-0479">Metal-binding</keyword>
<keyword evidence="8 10" id="KW-0457">Lysine biosynthesis</keyword>
<feature type="domain" description="2,3,4,5-tetrahydropyridine-2,6-dicarboxylate N-succinyltransferase middle" evidence="11">
    <location>
        <begin position="110"/>
        <end position="149"/>
    </location>
</feature>
<dbReference type="EC" id="2.3.1.117" evidence="10"/>
<evidence type="ECO:0000256" key="3">
    <source>
        <dbReference type="ARBA" id="ARBA00022605"/>
    </source>
</evidence>
<keyword evidence="3 10" id="KW-0028">Amino-acid biosynthesis</keyword>
<feature type="binding site" evidence="10">
    <location>
        <position position="215"/>
    </location>
    <ligand>
        <name>succinyl-CoA</name>
        <dbReference type="ChEBI" id="CHEBI:57292"/>
    </ligand>
</feature>
<keyword evidence="9 10" id="KW-0012">Acyltransferase</keyword>
<evidence type="ECO:0000256" key="5">
    <source>
        <dbReference type="ARBA" id="ARBA00022723"/>
    </source>
</evidence>
<keyword evidence="7 10" id="KW-0220">Diaminopimelate biosynthesis</keyword>
<dbReference type="FunFam" id="2.160.10.10:FF:000009">
    <property type="entry name" value="2,3,4,5-tetrahydropyridine-2,6-dicarboxylate N-succinyltransferase"/>
    <property type="match status" value="1"/>
</dbReference>
<comment type="subunit">
    <text evidence="1 10">Homotrimer.</text>
</comment>
<evidence type="ECO:0000259" key="11">
    <source>
        <dbReference type="Pfam" id="PF14789"/>
    </source>
</evidence>
<comment type="catalytic activity">
    <reaction evidence="10">
        <text>(S)-2,3,4,5-tetrahydrodipicolinate + succinyl-CoA + H2O = (S)-2-succinylamino-6-oxoheptanedioate + CoA</text>
        <dbReference type="Rhea" id="RHEA:17325"/>
        <dbReference type="ChEBI" id="CHEBI:15377"/>
        <dbReference type="ChEBI" id="CHEBI:15685"/>
        <dbReference type="ChEBI" id="CHEBI:16845"/>
        <dbReference type="ChEBI" id="CHEBI:57287"/>
        <dbReference type="ChEBI" id="CHEBI:57292"/>
        <dbReference type="EC" id="2.3.1.117"/>
    </reaction>
</comment>
<dbReference type="UniPathway" id="UPA00034">
    <property type="reaction ID" value="UER00019"/>
</dbReference>
<proteinExistence type="inferred from homology"/>
<dbReference type="InterPro" id="IPR001451">
    <property type="entry name" value="Hexapep"/>
</dbReference>
<accession>A0A562DLU9</accession>
<feature type="binding site" evidence="10">
    <location>
        <begin position="256"/>
        <end position="257"/>
    </location>
    <ligand>
        <name>succinyl-CoA</name>
        <dbReference type="ChEBI" id="CHEBI:57292"/>
    </ligand>
</feature>
<comment type="pathway">
    <text evidence="10">Amino-acid biosynthesis; L-lysine biosynthesis via DAP pathway; LL-2,6-diaminopimelate from (S)-tetrahydrodipicolinate (succinylase route): step 1/3.</text>
</comment>
<dbReference type="InterPro" id="IPR032784">
    <property type="entry name" value="THDPS_M"/>
</dbReference>
<dbReference type="SUPFAM" id="SSF51161">
    <property type="entry name" value="Trimeric LpxA-like enzymes"/>
    <property type="match status" value="1"/>
</dbReference>
<evidence type="ECO:0000256" key="8">
    <source>
        <dbReference type="ARBA" id="ARBA00023154"/>
    </source>
</evidence>
<organism evidence="12 13">
    <name type="scientific">Rhodococcus rhodochrous J45</name>
    <dbReference type="NCBI Taxonomy" id="935266"/>
    <lineage>
        <taxon>Bacteria</taxon>
        <taxon>Bacillati</taxon>
        <taxon>Actinomycetota</taxon>
        <taxon>Actinomycetes</taxon>
        <taxon>Mycobacteriales</taxon>
        <taxon>Nocardiaceae</taxon>
        <taxon>Rhodococcus</taxon>
    </lineage>
</organism>
<dbReference type="Gene3D" id="3.30.70.2010">
    <property type="match status" value="1"/>
</dbReference>
<dbReference type="RefSeq" id="WP_059382988.1">
    <property type="nucleotide sequence ID" value="NZ_VLJT01000039.1"/>
</dbReference>
<dbReference type="GO" id="GO:0009089">
    <property type="term" value="P:lysine biosynthetic process via diaminopimelate"/>
    <property type="evidence" value="ECO:0007669"/>
    <property type="project" value="UniProtKB-UniRule"/>
</dbReference>
<sequence length="317" mass="32753">MSAHGASAVGIANITEDGTVLDTWYPAPALGEPSETGTTRLEGTDIPSDLALLAGHDEAREVQQVVVRTDIADLSKPPVDTHDVYLRLHLLSHRLVQPHGLNLDGIFGMLANVVWTNYGPCSLENFETVRSRLRIRGPVTVFGVDKFPRMVDYVVPAGVRIADADRVRLGAHLASGTTVMHEGFVNFNAGTLGNSMVEGRISAGVVVDDGSDVGGGASIMGTLSGGGKEVISVGKRCLLGANAGVGISLGDDCIVEAGLYVTAGTKVTGPDGTVVKAATLSGASNLLLRRNSVSGAVEVVPNKGSGVELNAALHAND</sequence>
<dbReference type="CDD" id="cd04649">
    <property type="entry name" value="LbH_THP_succinylT_putative"/>
    <property type="match status" value="1"/>
</dbReference>
<dbReference type="EMBL" id="VLJT01000039">
    <property type="protein sequence ID" value="TWH10642.1"/>
    <property type="molecule type" value="Genomic_DNA"/>
</dbReference>
<keyword evidence="6 10" id="KW-0460">Magnesium</keyword>
<evidence type="ECO:0000256" key="9">
    <source>
        <dbReference type="ARBA" id="ARBA00023315"/>
    </source>
</evidence>
<protein>
    <recommendedName>
        <fullName evidence="10">2,3,4,5-tetrahydropyridine-2,6-dicarboxylate N-succinyltransferase</fullName>
        <ecNumber evidence="10">2.3.1.117</ecNumber>
    </recommendedName>
    <alternativeName>
        <fullName evidence="10">Tetrahydrodipicolinate N-succinyltransferase</fullName>
        <shortName evidence="10">THDP succinyltransferase</shortName>
        <shortName evidence="10">THP succinyltransferase</shortName>
    </alternativeName>
    <alternativeName>
        <fullName evidence="10">Tetrahydropicolinate succinylase</fullName>
    </alternativeName>
</protein>
<dbReference type="InterPro" id="IPR019875">
    <property type="entry name" value="DapD_actinobacteria"/>
</dbReference>
<feature type="binding site" evidence="10">
    <location>
        <position position="276"/>
    </location>
    <ligand>
        <name>succinyl-CoA</name>
        <dbReference type="ChEBI" id="CHEBI:57292"/>
    </ligand>
</feature>
<dbReference type="InterPro" id="IPR011004">
    <property type="entry name" value="Trimer_LpxA-like_sf"/>
</dbReference>
<dbReference type="AlphaFoldDB" id="A0A562DLU9"/>
<dbReference type="NCBIfam" id="TIGR03535">
    <property type="entry name" value="DapD_actino"/>
    <property type="match status" value="1"/>
</dbReference>
<evidence type="ECO:0000256" key="6">
    <source>
        <dbReference type="ARBA" id="ARBA00022842"/>
    </source>
</evidence>
<comment type="subcellular location">
    <subcellularLocation>
        <location evidence="10">Cytoplasm</location>
    </subcellularLocation>
</comment>
<dbReference type="GO" id="GO:0000287">
    <property type="term" value="F:magnesium ion binding"/>
    <property type="evidence" value="ECO:0007669"/>
    <property type="project" value="UniProtKB-UniRule"/>
</dbReference>
<dbReference type="GO" id="GO:0019877">
    <property type="term" value="P:diaminopimelate biosynthetic process"/>
    <property type="evidence" value="ECO:0007669"/>
    <property type="project" value="UniProtKB-UniRule"/>
</dbReference>
<dbReference type="HAMAP" id="MF_02122">
    <property type="entry name" value="DapD_type2"/>
    <property type="match status" value="1"/>
</dbReference>
<comment type="caution">
    <text evidence="12">The sequence shown here is derived from an EMBL/GenBank/DDBJ whole genome shotgun (WGS) entry which is preliminary data.</text>
</comment>
<reference evidence="12 13" key="1">
    <citation type="submission" date="2019-07" db="EMBL/GenBank/DDBJ databases">
        <title>Genome sequencing of lignin-degrading bacterial isolates.</title>
        <authorList>
            <person name="Gladden J."/>
        </authorList>
    </citation>
    <scope>NUCLEOTIDE SEQUENCE [LARGE SCALE GENOMIC DNA]</scope>
    <source>
        <strain evidence="12 13">J45</strain>
    </source>
</reference>
<gene>
    <name evidence="10" type="primary">dapD</name>
    <name evidence="12" type="ORF">L618_000400001230</name>
</gene>
<feature type="binding site" evidence="10">
    <location>
        <begin position="289"/>
        <end position="292"/>
    </location>
    <ligand>
        <name>succinyl-CoA</name>
        <dbReference type="ChEBI" id="CHEBI:57292"/>
    </ligand>
</feature>
<dbReference type="Gene3D" id="3.30.60.70">
    <property type="entry name" value="Trimeric LpxA-like enzymes"/>
    <property type="match status" value="1"/>
</dbReference>
<evidence type="ECO:0000256" key="4">
    <source>
        <dbReference type="ARBA" id="ARBA00022679"/>
    </source>
</evidence>
<name>A0A562DLU9_RHORH</name>
<evidence type="ECO:0000256" key="7">
    <source>
        <dbReference type="ARBA" id="ARBA00022915"/>
    </source>
</evidence>
<feature type="binding site" evidence="10">
    <location>
        <position position="165"/>
    </location>
    <ligand>
        <name>Mg(2+)</name>
        <dbReference type="ChEBI" id="CHEBI:18420"/>
        <label>1</label>
        <note>ligand shared between trimeric partners</note>
    </ligand>
</feature>